<organism evidence="5 6">
    <name type="scientific">Seohaeicola zhoushanensis</name>
    <dbReference type="NCBI Taxonomy" id="1569283"/>
    <lineage>
        <taxon>Bacteria</taxon>
        <taxon>Pseudomonadati</taxon>
        <taxon>Pseudomonadota</taxon>
        <taxon>Alphaproteobacteria</taxon>
        <taxon>Rhodobacterales</taxon>
        <taxon>Roseobacteraceae</taxon>
        <taxon>Seohaeicola</taxon>
    </lineage>
</organism>
<evidence type="ECO:0000313" key="6">
    <source>
        <dbReference type="Proteomes" id="UP000626220"/>
    </source>
</evidence>
<reference evidence="5" key="2">
    <citation type="submission" date="2020-09" db="EMBL/GenBank/DDBJ databases">
        <authorList>
            <person name="Sun Q."/>
            <person name="Kim S."/>
        </authorList>
    </citation>
    <scope>NUCLEOTIDE SEQUENCE</scope>
    <source>
        <strain evidence="5">KCTC 42650</strain>
    </source>
</reference>
<dbReference type="InterPro" id="IPR020904">
    <property type="entry name" value="Sc_DH/Rdtase_CS"/>
</dbReference>
<evidence type="ECO:0000256" key="1">
    <source>
        <dbReference type="ARBA" id="ARBA00006484"/>
    </source>
</evidence>
<keyword evidence="3" id="KW-0520">NAD</keyword>
<sequence>MTDRVILITGAAGGIGSATARRLAGEGARLVLLDQTEEAVEALAATLETEVLTASGDIVEPATTRDAVDQAVRRFGRIDGAFLNAGMEGRVTAIEDQALDDFDRIMQVNVRSVFIGLACVMPLMKAQEAGSVVITSSAAGLRASSGLAPYVTSKHAVIGMMRTAALEGAGHNVRVNTIHPGAIDTRMIRELEMKFSPDDLERGRKTITAGIPAGRYGTPEEVAALVSFLLSDEAGFCNGGTYQIDGASLAGPRARKF</sequence>
<dbReference type="PANTHER" id="PTHR24321">
    <property type="entry name" value="DEHYDROGENASES, SHORT CHAIN"/>
    <property type="match status" value="1"/>
</dbReference>
<comment type="similarity">
    <text evidence="1">Belongs to the short-chain dehydrogenases/reductases (SDR) family.</text>
</comment>
<evidence type="ECO:0000259" key="4">
    <source>
        <dbReference type="SMART" id="SM00822"/>
    </source>
</evidence>
<dbReference type="GO" id="GO:0016491">
    <property type="term" value="F:oxidoreductase activity"/>
    <property type="evidence" value="ECO:0007669"/>
    <property type="project" value="UniProtKB-KW"/>
</dbReference>
<dbReference type="SMART" id="SM00822">
    <property type="entry name" value="PKS_KR"/>
    <property type="match status" value="1"/>
</dbReference>
<dbReference type="FunFam" id="3.40.50.720:FF:000084">
    <property type="entry name" value="Short-chain dehydrogenase reductase"/>
    <property type="match status" value="1"/>
</dbReference>
<dbReference type="InterPro" id="IPR002347">
    <property type="entry name" value="SDR_fam"/>
</dbReference>
<feature type="domain" description="Ketoreductase" evidence="4">
    <location>
        <begin position="4"/>
        <end position="186"/>
    </location>
</feature>
<dbReference type="SUPFAM" id="SSF51735">
    <property type="entry name" value="NAD(P)-binding Rossmann-fold domains"/>
    <property type="match status" value="1"/>
</dbReference>
<evidence type="ECO:0000256" key="2">
    <source>
        <dbReference type="ARBA" id="ARBA00023002"/>
    </source>
</evidence>
<accession>A0A8J3H2D0</accession>
<dbReference type="EMBL" id="BNCJ01000019">
    <property type="protein sequence ID" value="GHF67394.1"/>
    <property type="molecule type" value="Genomic_DNA"/>
</dbReference>
<dbReference type="PROSITE" id="PS00061">
    <property type="entry name" value="ADH_SHORT"/>
    <property type="match status" value="1"/>
</dbReference>
<comment type="caution">
    <text evidence="5">The sequence shown here is derived from an EMBL/GenBank/DDBJ whole genome shotgun (WGS) entry which is preliminary data.</text>
</comment>
<keyword evidence="6" id="KW-1185">Reference proteome</keyword>
<dbReference type="InterPro" id="IPR057326">
    <property type="entry name" value="KR_dom"/>
</dbReference>
<protein>
    <submittedName>
        <fullName evidence="5">Short-chain dehydrogenase</fullName>
    </submittedName>
</protein>
<dbReference type="RefSeq" id="WP_189682215.1">
    <property type="nucleotide sequence ID" value="NZ_BNCJ01000019.1"/>
</dbReference>
<dbReference type="Gene3D" id="3.40.50.720">
    <property type="entry name" value="NAD(P)-binding Rossmann-like Domain"/>
    <property type="match status" value="1"/>
</dbReference>
<dbReference type="Proteomes" id="UP000626220">
    <property type="component" value="Unassembled WGS sequence"/>
</dbReference>
<dbReference type="Pfam" id="PF13561">
    <property type="entry name" value="adh_short_C2"/>
    <property type="match status" value="1"/>
</dbReference>
<dbReference type="InterPro" id="IPR036291">
    <property type="entry name" value="NAD(P)-bd_dom_sf"/>
</dbReference>
<dbReference type="PRINTS" id="PR00081">
    <property type="entry name" value="GDHRDH"/>
</dbReference>
<reference evidence="5" key="1">
    <citation type="journal article" date="2014" name="Int. J. Syst. Evol. Microbiol.">
        <title>Complete genome sequence of Corynebacterium casei LMG S-19264T (=DSM 44701T), isolated from a smear-ripened cheese.</title>
        <authorList>
            <consortium name="US DOE Joint Genome Institute (JGI-PGF)"/>
            <person name="Walter F."/>
            <person name="Albersmeier A."/>
            <person name="Kalinowski J."/>
            <person name="Ruckert C."/>
        </authorList>
    </citation>
    <scope>NUCLEOTIDE SEQUENCE</scope>
    <source>
        <strain evidence="5">KCTC 42650</strain>
    </source>
</reference>
<dbReference type="AlphaFoldDB" id="A0A8J3H2D0"/>
<name>A0A8J3H2D0_9RHOB</name>
<gene>
    <name evidence="5" type="ORF">GCM10017056_43300</name>
</gene>
<evidence type="ECO:0000313" key="5">
    <source>
        <dbReference type="EMBL" id="GHF67394.1"/>
    </source>
</evidence>
<keyword evidence="2" id="KW-0560">Oxidoreductase</keyword>
<evidence type="ECO:0000256" key="3">
    <source>
        <dbReference type="ARBA" id="ARBA00023027"/>
    </source>
</evidence>
<dbReference type="PANTHER" id="PTHR24321:SF8">
    <property type="entry name" value="ESTRADIOL 17-BETA-DEHYDROGENASE 8-RELATED"/>
    <property type="match status" value="1"/>
</dbReference>
<proteinExistence type="inferred from homology"/>